<dbReference type="Proteomes" id="UP000708208">
    <property type="component" value="Unassembled WGS sequence"/>
</dbReference>
<proteinExistence type="predicted"/>
<gene>
    <name evidence="1" type="ORF">AFUS01_LOCUS23560</name>
</gene>
<accession>A0A8J2P1R7</accession>
<protein>
    <submittedName>
        <fullName evidence="1">Uncharacterized protein</fullName>
    </submittedName>
</protein>
<reference evidence="1" key="1">
    <citation type="submission" date="2021-06" db="EMBL/GenBank/DDBJ databases">
        <authorList>
            <person name="Hodson N. C."/>
            <person name="Mongue J. A."/>
            <person name="Jaron S. K."/>
        </authorList>
    </citation>
    <scope>NUCLEOTIDE SEQUENCE</scope>
</reference>
<comment type="caution">
    <text evidence="1">The sequence shown here is derived from an EMBL/GenBank/DDBJ whole genome shotgun (WGS) entry which is preliminary data.</text>
</comment>
<dbReference type="EMBL" id="CAJVCH010285414">
    <property type="protein sequence ID" value="CAG7784901.1"/>
    <property type="molecule type" value="Genomic_DNA"/>
</dbReference>
<dbReference type="AlphaFoldDB" id="A0A8J2P1R7"/>
<keyword evidence="2" id="KW-1185">Reference proteome</keyword>
<evidence type="ECO:0000313" key="1">
    <source>
        <dbReference type="EMBL" id="CAG7784901.1"/>
    </source>
</evidence>
<evidence type="ECO:0000313" key="2">
    <source>
        <dbReference type="Proteomes" id="UP000708208"/>
    </source>
</evidence>
<organism evidence="1 2">
    <name type="scientific">Allacma fusca</name>
    <dbReference type="NCBI Taxonomy" id="39272"/>
    <lineage>
        <taxon>Eukaryota</taxon>
        <taxon>Metazoa</taxon>
        <taxon>Ecdysozoa</taxon>
        <taxon>Arthropoda</taxon>
        <taxon>Hexapoda</taxon>
        <taxon>Collembola</taxon>
        <taxon>Symphypleona</taxon>
        <taxon>Sminthuridae</taxon>
        <taxon>Allacma</taxon>
    </lineage>
</organism>
<sequence length="83" mass="9343">MGDIWLIVRETKIKAGVLTSQCKENVQSKELPCQQQFRLPTNPFAMALTVPTRLCILECYIVFSRLATTLTGAGDEVEQKIKE</sequence>
<name>A0A8J2P1R7_9HEXA</name>